<dbReference type="FunFam" id="1.25.40.10:FF:000646">
    <property type="entry name" value="Pentatricopeptide repeat-containing protein, chloroplastic"/>
    <property type="match status" value="1"/>
</dbReference>
<accession>A0AAP0JWP8</accession>
<evidence type="ECO:0008006" key="6">
    <source>
        <dbReference type="Google" id="ProtNLM"/>
    </source>
</evidence>
<dbReference type="Pfam" id="PF20431">
    <property type="entry name" value="E_motif"/>
    <property type="match status" value="1"/>
</dbReference>
<dbReference type="FunFam" id="1.25.40.10:FF:000073">
    <property type="entry name" value="Pentatricopeptide repeat-containing protein chloroplastic"/>
    <property type="match status" value="1"/>
</dbReference>
<dbReference type="PANTHER" id="PTHR47926:SF386">
    <property type="entry name" value="PENTATRICOPEPTIDE REPEAT-CONTAINING PROTEIN"/>
    <property type="match status" value="1"/>
</dbReference>
<feature type="repeat" description="PPR" evidence="2">
    <location>
        <begin position="350"/>
        <end position="384"/>
    </location>
</feature>
<feature type="repeat" description="PPR" evidence="2">
    <location>
        <begin position="622"/>
        <end position="656"/>
    </location>
</feature>
<dbReference type="InterPro" id="IPR011990">
    <property type="entry name" value="TPR-like_helical_dom_sf"/>
</dbReference>
<organism evidence="4 5">
    <name type="scientific">Stephania yunnanensis</name>
    <dbReference type="NCBI Taxonomy" id="152371"/>
    <lineage>
        <taxon>Eukaryota</taxon>
        <taxon>Viridiplantae</taxon>
        <taxon>Streptophyta</taxon>
        <taxon>Embryophyta</taxon>
        <taxon>Tracheophyta</taxon>
        <taxon>Spermatophyta</taxon>
        <taxon>Magnoliopsida</taxon>
        <taxon>Ranunculales</taxon>
        <taxon>Menispermaceae</taxon>
        <taxon>Menispermoideae</taxon>
        <taxon>Cissampelideae</taxon>
        <taxon>Stephania</taxon>
    </lineage>
</organism>
<dbReference type="EMBL" id="JBBNAF010000005">
    <property type="protein sequence ID" value="KAK9141582.1"/>
    <property type="molecule type" value="Genomic_DNA"/>
</dbReference>
<evidence type="ECO:0000313" key="5">
    <source>
        <dbReference type="Proteomes" id="UP001420932"/>
    </source>
</evidence>
<feature type="compositionally biased region" description="Polar residues" evidence="3">
    <location>
        <begin position="21"/>
        <end position="30"/>
    </location>
</feature>
<protein>
    <recommendedName>
        <fullName evidence="6">Chlororespiratory reduction 21</fullName>
    </recommendedName>
</protein>
<dbReference type="Gene3D" id="1.25.40.10">
    <property type="entry name" value="Tetratricopeptide repeat domain"/>
    <property type="match status" value="5"/>
</dbReference>
<feature type="repeat" description="PPR" evidence="2">
    <location>
        <begin position="250"/>
        <end position="284"/>
    </location>
</feature>
<feature type="repeat" description="PPR" evidence="2">
    <location>
        <begin position="451"/>
        <end position="485"/>
    </location>
</feature>
<comment type="caution">
    <text evidence="4">The sequence shown here is derived from an EMBL/GenBank/DDBJ whole genome shotgun (WGS) entry which is preliminary data.</text>
</comment>
<evidence type="ECO:0000256" key="3">
    <source>
        <dbReference type="SAM" id="MobiDB-lite"/>
    </source>
</evidence>
<dbReference type="AlphaFoldDB" id="A0AAP0JWP8"/>
<dbReference type="FunFam" id="1.25.40.10:FF:000090">
    <property type="entry name" value="Pentatricopeptide repeat-containing protein, chloroplastic"/>
    <property type="match status" value="1"/>
</dbReference>
<dbReference type="PROSITE" id="PS51375">
    <property type="entry name" value="PPR"/>
    <property type="match status" value="7"/>
</dbReference>
<reference evidence="4 5" key="1">
    <citation type="submission" date="2024-01" db="EMBL/GenBank/DDBJ databases">
        <title>Genome assemblies of Stephania.</title>
        <authorList>
            <person name="Yang L."/>
        </authorList>
    </citation>
    <scope>NUCLEOTIDE SEQUENCE [LARGE SCALE GENOMIC DNA]</scope>
    <source>
        <strain evidence="4">YNDBR</strain>
        <tissue evidence="4">Leaf</tissue>
    </source>
</reference>
<evidence type="ECO:0000256" key="1">
    <source>
        <dbReference type="ARBA" id="ARBA00022737"/>
    </source>
</evidence>
<keyword evidence="1" id="KW-0677">Repeat</keyword>
<evidence type="ECO:0000313" key="4">
    <source>
        <dbReference type="EMBL" id="KAK9141582.1"/>
    </source>
</evidence>
<dbReference type="InterPro" id="IPR002885">
    <property type="entry name" value="PPR_rpt"/>
</dbReference>
<dbReference type="InterPro" id="IPR046960">
    <property type="entry name" value="PPR_At4g14850-like_plant"/>
</dbReference>
<keyword evidence="5" id="KW-1185">Reference proteome</keyword>
<name>A0AAP0JWP8_9MAGN</name>
<sequence length="843" mass="94033">MASLPLQSFPNPHSPKFKPTKTPQNPSFNPTHLPKLPENDETTPTLHKSYFHQISSLCKQTQLEQALSLLTQMGFNGIRIGPGIFAEILQGCVYDRALFTGQQIHAQILKRGDLYCKNEYVETKLLIFYAKCEIFCVAKKLFDRLRKHNVFSWAAMVGLHCTMGCYENALLGFVEMLENGVFPDNFVLPNVSKACSALQLIEFGVVVHGYAVKMGFVDCVFVGSSLVDMYAKCGVLDDARKVFDYIPDRNVVAWNSMIVGYVQNGMNEEAIEMFHDMRMDGVEPTRVTVASLLTASANLVVEEGKQGHALAVLVGLEFDNILGTSLINFYSKLGSIEEVELVFSRMVERDVVTWNLLISAYVRDGKIDKALHACHLMRSVNLDFDSVTLSSLLTASVNTRDIELGEECHGYCIRNNLDSDIVVASSIVDMYAKCNKIDDARRVFDLTKRRDLILWNTLIAAYADLGMSGEAMKLFYEMQLDGVPVNLISWNSIILGFLRNGKIVEAERLFSDMQSTGFQPNVITWTTLITGMAQNGYGEKAVMLYKEMQEVGIRPNISTIVGLLSACSDIALFPHGKSIHGRITRHLLFSSPSIVTSLIDMYAKCGSITLAKKVFELALCKELPIYNSMISAYALNGQAAEALELFKQMEDEDIEGDEITFTAVLSACNHSGLIDEGLDVFALILHKYQPKLRMEHYGCMISLLSRFGHLDEAFSFLLKLPFELDAHILGALLSACKEQGKIEIGEYLCQQLFKLEPENSGNYVTLSNTYAAAGMWNKALNSRNLMKEKGLRKNPGCSWIQIGAEVHSFVASDTSHPQAEVIFETLSWLNKAIRQTDHAYIVS</sequence>
<feature type="compositionally biased region" description="Polar residues" evidence="3">
    <location>
        <begin position="1"/>
        <end position="11"/>
    </location>
</feature>
<dbReference type="SUPFAM" id="SSF48452">
    <property type="entry name" value="TPR-like"/>
    <property type="match status" value="1"/>
</dbReference>
<dbReference type="InterPro" id="IPR046848">
    <property type="entry name" value="E_motif"/>
</dbReference>
<feature type="repeat" description="PPR" evidence="2">
    <location>
        <begin position="521"/>
        <end position="555"/>
    </location>
</feature>
<dbReference type="GO" id="GO:0003729">
    <property type="term" value="F:mRNA binding"/>
    <property type="evidence" value="ECO:0007669"/>
    <property type="project" value="UniProtKB-ARBA"/>
</dbReference>
<dbReference type="PANTHER" id="PTHR47926">
    <property type="entry name" value="PENTATRICOPEPTIDE REPEAT-CONTAINING PROTEIN"/>
    <property type="match status" value="1"/>
</dbReference>
<dbReference type="GO" id="GO:0009451">
    <property type="term" value="P:RNA modification"/>
    <property type="evidence" value="ECO:0007669"/>
    <property type="project" value="InterPro"/>
</dbReference>
<dbReference type="FunFam" id="1.25.40.10:FF:000380">
    <property type="entry name" value="Pentatricopeptide repeat-containing protein, chloroplastic"/>
    <property type="match status" value="1"/>
</dbReference>
<dbReference type="NCBIfam" id="TIGR00756">
    <property type="entry name" value="PPR"/>
    <property type="match status" value="7"/>
</dbReference>
<dbReference type="Pfam" id="PF13041">
    <property type="entry name" value="PPR_2"/>
    <property type="match status" value="4"/>
</dbReference>
<proteinExistence type="predicted"/>
<feature type="repeat" description="PPR" evidence="2">
    <location>
        <begin position="149"/>
        <end position="183"/>
    </location>
</feature>
<dbReference type="Proteomes" id="UP001420932">
    <property type="component" value="Unassembled WGS sequence"/>
</dbReference>
<evidence type="ECO:0000256" key="2">
    <source>
        <dbReference type="PROSITE-ProRule" id="PRU00708"/>
    </source>
</evidence>
<gene>
    <name evidence="4" type="ORF">Syun_010982</name>
</gene>
<dbReference type="Pfam" id="PF01535">
    <property type="entry name" value="PPR"/>
    <property type="match status" value="5"/>
</dbReference>
<feature type="repeat" description="PPR" evidence="2">
    <location>
        <begin position="486"/>
        <end position="520"/>
    </location>
</feature>
<feature type="region of interest" description="Disordered" evidence="3">
    <location>
        <begin position="1"/>
        <end position="40"/>
    </location>
</feature>